<evidence type="ECO:0000313" key="17">
    <source>
        <dbReference type="Proteomes" id="UP000472264"/>
    </source>
</evidence>
<dbReference type="Proteomes" id="UP000472264">
    <property type="component" value="Chromosome 13"/>
</dbReference>
<dbReference type="GO" id="GO:0000287">
    <property type="term" value="F:magnesium ion binding"/>
    <property type="evidence" value="ECO:0007669"/>
    <property type="project" value="InterPro"/>
</dbReference>
<dbReference type="Gene3D" id="3.30.56.10">
    <property type="match status" value="2"/>
</dbReference>
<keyword evidence="11" id="KW-0460">Magnesium</keyword>
<dbReference type="InterPro" id="IPR041616">
    <property type="entry name" value="PheRS_beta_core"/>
</dbReference>
<dbReference type="GO" id="GO:0009328">
    <property type="term" value="C:phenylalanine-tRNA ligase complex"/>
    <property type="evidence" value="ECO:0007669"/>
    <property type="project" value="TreeGrafter"/>
</dbReference>
<dbReference type="CDD" id="cd00769">
    <property type="entry name" value="PheRS_beta_core"/>
    <property type="match status" value="1"/>
</dbReference>
<dbReference type="InterPro" id="IPR020825">
    <property type="entry name" value="Phe-tRNA_synthase-like_B3/B4"/>
</dbReference>
<evidence type="ECO:0000256" key="11">
    <source>
        <dbReference type="ARBA" id="ARBA00022842"/>
    </source>
</evidence>
<keyword evidence="9" id="KW-0547">Nucleotide-binding</keyword>
<evidence type="ECO:0000256" key="13">
    <source>
        <dbReference type="ARBA" id="ARBA00023146"/>
    </source>
</evidence>
<keyword evidence="17" id="KW-1185">Reference proteome</keyword>
<dbReference type="Ensembl" id="ENSENLT00000041098.1">
    <property type="protein sequence ID" value="ENSENLP00000040067.1"/>
    <property type="gene ID" value="ENSENLG00000017237.1"/>
</dbReference>
<accession>A0A665W8S6</accession>
<sequence length="475" mass="52888">ASGASDIILYKIDVPANRYDLLCLEGLVRGLQTAAVRPFAVAAVLRNITFTQERYDSFIELQEKLHQNICRKRSLVAIGTHDLDTISGPFTYTAKAPGDICFRPLNQTKEYTATQLMSLYKTDSHLRHYLHIIEDKPVYPVIYDSNGIVLSMPPIINGDHSKITLKTKNVFIECTATDVTKAKIVLDMMVTMFTVSVQHCFVLCPPDSESTEKIAQLLTRMCLRSRATGVGDEIEVEIPPTRSDVIHACDIMEDAAVAYGFNNITRTTPRTYTVAHQFPLNKLTELLRQDLAAAGFTEALNFALCSQEDIADKLGKKISETKAAHISNPKTAEFQVARTTLLPGLLKTIAANRKMPLPLKLFEISDVVLQDETKDVGARNSRRFCAVYYNKSPGFEVIHGLLDRTMQLLDVKSARGEGYHIQAADDPTFFPGRCAEIFVQGKSVGRLGVLHPDVINRFELTMPCSALEMDVEPFL</sequence>
<keyword evidence="7" id="KW-0436">Ligase</keyword>
<evidence type="ECO:0000256" key="3">
    <source>
        <dbReference type="ARBA" id="ARBA00007438"/>
    </source>
</evidence>
<gene>
    <name evidence="16" type="primary">farsb</name>
</gene>
<dbReference type="PANTHER" id="PTHR10947">
    <property type="entry name" value="PHENYLALANYL-TRNA SYNTHETASE BETA CHAIN AND LEUCINE-RICH REPEAT-CONTAINING PROTEIN 47"/>
    <property type="match status" value="1"/>
</dbReference>
<dbReference type="InterPro" id="IPR005146">
    <property type="entry name" value="B3/B4_tRNA-bd"/>
</dbReference>
<dbReference type="InterPro" id="IPR009061">
    <property type="entry name" value="DNA-bd_dom_put_sf"/>
</dbReference>
<dbReference type="Pfam" id="PF17759">
    <property type="entry name" value="tRNA_synthFbeta"/>
    <property type="match status" value="1"/>
</dbReference>
<reference evidence="16" key="3">
    <citation type="submission" date="2025-09" db="UniProtKB">
        <authorList>
            <consortium name="Ensembl"/>
        </authorList>
    </citation>
    <scope>IDENTIFICATION</scope>
</reference>
<evidence type="ECO:0000256" key="4">
    <source>
        <dbReference type="ARBA" id="ARBA00012814"/>
    </source>
</evidence>
<dbReference type="Pfam" id="PF03484">
    <property type="entry name" value="B5"/>
    <property type="match status" value="1"/>
</dbReference>
<dbReference type="SUPFAM" id="SSF56037">
    <property type="entry name" value="PheT/TilS domain"/>
    <property type="match status" value="1"/>
</dbReference>
<evidence type="ECO:0000256" key="5">
    <source>
        <dbReference type="ARBA" id="ARBA00017032"/>
    </source>
</evidence>
<dbReference type="InterPro" id="IPR045864">
    <property type="entry name" value="aa-tRNA-synth_II/BPL/LPL"/>
</dbReference>
<dbReference type="PROSITE" id="PS51483">
    <property type="entry name" value="B5"/>
    <property type="match status" value="1"/>
</dbReference>
<comment type="subcellular location">
    <subcellularLocation>
        <location evidence="2">Cytoplasm</location>
    </subcellularLocation>
</comment>
<dbReference type="AlphaFoldDB" id="A0A665W8S6"/>
<reference evidence="16" key="2">
    <citation type="submission" date="2025-08" db="UniProtKB">
        <authorList>
            <consortium name="Ensembl"/>
        </authorList>
    </citation>
    <scope>IDENTIFICATION</scope>
</reference>
<organism evidence="16 17">
    <name type="scientific">Echeneis naucrates</name>
    <name type="common">Live sharksucker</name>
    <dbReference type="NCBI Taxonomy" id="173247"/>
    <lineage>
        <taxon>Eukaryota</taxon>
        <taxon>Metazoa</taxon>
        <taxon>Chordata</taxon>
        <taxon>Craniata</taxon>
        <taxon>Vertebrata</taxon>
        <taxon>Euteleostomi</taxon>
        <taxon>Actinopterygii</taxon>
        <taxon>Neopterygii</taxon>
        <taxon>Teleostei</taxon>
        <taxon>Neoteleostei</taxon>
        <taxon>Acanthomorphata</taxon>
        <taxon>Carangaria</taxon>
        <taxon>Carangiformes</taxon>
        <taxon>Echeneidae</taxon>
        <taxon>Echeneis</taxon>
    </lineage>
</organism>
<dbReference type="GO" id="GO:0004826">
    <property type="term" value="F:phenylalanine-tRNA ligase activity"/>
    <property type="evidence" value="ECO:0007669"/>
    <property type="project" value="UniProtKB-EC"/>
</dbReference>
<dbReference type="Gene3D" id="3.30.930.10">
    <property type="entry name" value="Bira Bifunctional Protein, Domain 2"/>
    <property type="match status" value="1"/>
</dbReference>
<evidence type="ECO:0000259" key="15">
    <source>
        <dbReference type="PROSITE" id="PS51483"/>
    </source>
</evidence>
<evidence type="ECO:0000256" key="6">
    <source>
        <dbReference type="ARBA" id="ARBA00022490"/>
    </source>
</evidence>
<evidence type="ECO:0000256" key="14">
    <source>
        <dbReference type="ARBA" id="ARBA00033189"/>
    </source>
</evidence>
<dbReference type="GO" id="GO:0006432">
    <property type="term" value="P:phenylalanyl-tRNA aminoacylation"/>
    <property type="evidence" value="ECO:0007669"/>
    <property type="project" value="InterPro"/>
</dbReference>
<evidence type="ECO:0000256" key="2">
    <source>
        <dbReference type="ARBA" id="ARBA00004496"/>
    </source>
</evidence>
<keyword evidence="6" id="KW-0963">Cytoplasm</keyword>
<dbReference type="GO" id="GO:0003723">
    <property type="term" value="F:RNA binding"/>
    <property type="evidence" value="ECO:0007669"/>
    <property type="project" value="InterPro"/>
</dbReference>
<keyword evidence="10" id="KW-0067">ATP-binding</keyword>
<evidence type="ECO:0000256" key="9">
    <source>
        <dbReference type="ARBA" id="ARBA00022741"/>
    </source>
</evidence>
<dbReference type="Gene3D" id="3.50.40.10">
    <property type="entry name" value="Phenylalanyl-trna Synthetase, Chain B, domain 3"/>
    <property type="match status" value="1"/>
</dbReference>
<keyword evidence="13" id="KW-0030">Aminoacyl-tRNA synthetase</keyword>
<dbReference type="PANTHER" id="PTHR10947:SF0">
    <property type="entry name" value="PHENYLALANINE--TRNA LIGASE BETA SUBUNIT"/>
    <property type="match status" value="1"/>
</dbReference>
<keyword evidence="12" id="KW-0648">Protein biosynthesis</keyword>
<dbReference type="SMART" id="SM00874">
    <property type="entry name" value="B5"/>
    <property type="match status" value="1"/>
</dbReference>
<comment type="cofactor">
    <cofactor evidence="1">
        <name>Mg(2+)</name>
        <dbReference type="ChEBI" id="CHEBI:18420"/>
    </cofactor>
</comment>
<dbReference type="InterPro" id="IPR045060">
    <property type="entry name" value="Phe-tRNA-ligase_IIc_bsu"/>
</dbReference>
<dbReference type="SMART" id="SM00873">
    <property type="entry name" value="B3_4"/>
    <property type="match status" value="1"/>
</dbReference>
<dbReference type="GO" id="GO:0005524">
    <property type="term" value="F:ATP binding"/>
    <property type="evidence" value="ECO:0007669"/>
    <property type="project" value="UniProtKB-KW"/>
</dbReference>
<dbReference type="FunFam" id="3.30.930.10:FF:000032">
    <property type="entry name" value="Phenylalanine--tRNA ligase beta subunit"/>
    <property type="match status" value="1"/>
</dbReference>
<dbReference type="FunFam" id="3.50.40.10:FF:000002">
    <property type="entry name" value="phenylalanine--tRNA ligase beta subunit"/>
    <property type="match status" value="1"/>
</dbReference>
<name>A0A665W8S6_ECHNA</name>
<dbReference type="FunFam" id="3.30.56.10:FF:000003">
    <property type="entry name" value="Phenylalanine--tRNA ligase beta subunit"/>
    <property type="match status" value="1"/>
</dbReference>
<evidence type="ECO:0000256" key="1">
    <source>
        <dbReference type="ARBA" id="ARBA00001946"/>
    </source>
</evidence>
<evidence type="ECO:0000256" key="10">
    <source>
        <dbReference type="ARBA" id="ARBA00022840"/>
    </source>
</evidence>
<comment type="similarity">
    <text evidence="3">Belongs to the phenylalanyl-tRNA synthetase beta subunit family. Type 2 subfamily.</text>
</comment>
<proteinExistence type="inferred from homology"/>
<evidence type="ECO:0000256" key="8">
    <source>
        <dbReference type="ARBA" id="ARBA00022723"/>
    </source>
</evidence>
<evidence type="ECO:0000256" key="7">
    <source>
        <dbReference type="ARBA" id="ARBA00022598"/>
    </source>
</evidence>
<dbReference type="Pfam" id="PF03483">
    <property type="entry name" value="B3_4"/>
    <property type="match status" value="1"/>
</dbReference>
<dbReference type="InterPro" id="IPR005147">
    <property type="entry name" value="tRNA_synthase_B5-dom"/>
</dbReference>
<dbReference type="SUPFAM" id="SSF55681">
    <property type="entry name" value="Class II aaRS and biotin synthetases"/>
    <property type="match status" value="1"/>
</dbReference>
<feature type="domain" description="B5" evidence="15">
    <location>
        <begin position="188"/>
        <end position="266"/>
    </location>
</feature>
<keyword evidence="8" id="KW-0479">Metal-binding</keyword>
<dbReference type="SUPFAM" id="SSF46955">
    <property type="entry name" value="Putative DNA-binding domain"/>
    <property type="match status" value="1"/>
</dbReference>
<evidence type="ECO:0000313" key="16">
    <source>
        <dbReference type="Ensembl" id="ENSENLP00000040067.1"/>
    </source>
</evidence>
<protein>
    <recommendedName>
        <fullName evidence="5">Phenylalanine--tRNA ligase beta subunit</fullName>
        <ecNumber evidence="4">6.1.1.20</ecNumber>
    </recommendedName>
    <alternativeName>
        <fullName evidence="14">Phenylalanyl-tRNA synthetase beta subunit</fullName>
    </alternativeName>
</protein>
<evidence type="ECO:0000256" key="12">
    <source>
        <dbReference type="ARBA" id="ARBA00022917"/>
    </source>
</evidence>
<dbReference type="EC" id="6.1.1.20" evidence="4"/>
<reference evidence="16" key="1">
    <citation type="submission" date="2021-04" db="EMBL/GenBank/DDBJ databases">
        <authorList>
            <consortium name="Wellcome Sanger Institute Data Sharing"/>
        </authorList>
    </citation>
    <scope>NUCLEOTIDE SEQUENCE [LARGE SCALE GENOMIC DNA]</scope>
</reference>